<sequence>MSELGYLRFGYRLYVPYSSSERFAKRIRRGYAADWAESFGKFYSMGSIPPPMFDDENCPLDFSCHPEMEKAYPVPWPVQRIQDLDDDDAPLPTPPEILARVPAPLAPVRAAERDDMDMDDVAVGGTKTGLPPMPPGLDLSLCYKALKARYQARDRQIGLHGGPPWSYQARDRPSRRMGQAKTVTAWRLGSRSAFTEGPCMISHRVFSAFQGDFTRLSLKNYHRNTCRFYRPLTGEAESLTHDLWIVLTF</sequence>
<evidence type="ECO:0000313" key="2">
    <source>
        <dbReference type="Proteomes" id="UP000521943"/>
    </source>
</evidence>
<proteinExistence type="predicted"/>
<evidence type="ECO:0000313" key="1">
    <source>
        <dbReference type="EMBL" id="KAF6741693.1"/>
    </source>
</evidence>
<reference evidence="1 2" key="1">
    <citation type="submission" date="2020-07" db="EMBL/GenBank/DDBJ databases">
        <title>Comparative genomics of pyrophilous fungi reveals a link between fire events and developmental genes.</title>
        <authorList>
            <consortium name="DOE Joint Genome Institute"/>
            <person name="Steindorff A.S."/>
            <person name="Carver A."/>
            <person name="Calhoun S."/>
            <person name="Stillman K."/>
            <person name="Liu H."/>
            <person name="Lipzen A."/>
            <person name="Pangilinan J."/>
            <person name="Labutti K."/>
            <person name="Bruns T.D."/>
            <person name="Grigoriev I.V."/>
        </authorList>
    </citation>
    <scope>NUCLEOTIDE SEQUENCE [LARGE SCALE GENOMIC DNA]</scope>
    <source>
        <strain evidence="1 2">CBS 144469</strain>
    </source>
</reference>
<comment type="caution">
    <text evidence="1">The sequence shown here is derived from an EMBL/GenBank/DDBJ whole genome shotgun (WGS) entry which is preliminary data.</text>
</comment>
<name>A0A8H6LS46_9AGAR</name>
<organism evidence="1 2">
    <name type="scientific">Ephemerocybe angulata</name>
    <dbReference type="NCBI Taxonomy" id="980116"/>
    <lineage>
        <taxon>Eukaryota</taxon>
        <taxon>Fungi</taxon>
        <taxon>Dikarya</taxon>
        <taxon>Basidiomycota</taxon>
        <taxon>Agaricomycotina</taxon>
        <taxon>Agaricomycetes</taxon>
        <taxon>Agaricomycetidae</taxon>
        <taxon>Agaricales</taxon>
        <taxon>Agaricineae</taxon>
        <taxon>Psathyrellaceae</taxon>
        <taxon>Ephemerocybe</taxon>
    </lineage>
</organism>
<dbReference type="AlphaFoldDB" id="A0A8H6LS46"/>
<accession>A0A8H6LS46</accession>
<dbReference type="EMBL" id="JACGCI010000222">
    <property type="protein sequence ID" value="KAF6741693.1"/>
    <property type="molecule type" value="Genomic_DNA"/>
</dbReference>
<protein>
    <submittedName>
        <fullName evidence="1">Uncharacterized protein</fullName>
    </submittedName>
</protein>
<gene>
    <name evidence="1" type="ORF">DFP72DRAFT_861638</name>
</gene>
<keyword evidence="2" id="KW-1185">Reference proteome</keyword>
<dbReference type="Proteomes" id="UP000521943">
    <property type="component" value="Unassembled WGS sequence"/>
</dbReference>